<dbReference type="Pfam" id="PF08241">
    <property type="entry name" value="Methyltransf_11"/>
    <property type="match status" value="1"/>
</dbReference>
<organism evidence="2 3">
    <name type="scientific">Candidatus Collierbacteria bacterium GW2011_GWA2_46_26</name>
    <dbReference type="NCBI Taxonomy" id="1618381"/>
    <lineage>
        <taxon>Bacteria</taxon>
        <taxon>Candidatus Collieribacteriota</taxon>
    </lineage>
</organism>
<keyword evidence="2" id="KW-0808">Transferase</keyword>
<gene>
    <name evidence="2" type="ORF">UX47_C0010G0045</name>
</gene>
<dbReference type="Gene3D" id="3.40.50.150">
    <property type="entry name" value="Vaccinia Virus protein VP39"/>
    <property type="match status" value="1"/>
</dbReference>
<keyword evidence="2" id="KW-0830">Ubiquinone</keyword>
<sequence>MRLTEKEANTRDQYNKNASEWLKYSGGEKRPCFWSAEMKDFVSYLSGSTVLDLGAGPATDSSYLREFGLDVISTDYSRSMLGIAHSLDPKLNLVESNTYLSPFKNNSFDGVWFCASLLHLENPNLAMLEVKRLLKEKGICFVSVKQGTGDKVDPKTGYYFKYFLDEELQHLFGLTGFDILKSQSREGTVGHPWLTYQLIKP</sequence>
<evidence type="ECO:0000313" key="2">
    <source>
        <dbReference type="EMBL" id="KKU32529.1"/>
    </source>
</evidence>
<dbReference type="GO" id="GO:0008757">
    <property type="term" value="F:S-adenosylmethionine-dependent methyltransferase activity"/>
    <property type="evidence" value="ECO:0007669"/>
    <property type="project" value="InterPro"/>
</dbReference>
<feature type="domain" description="Methyltransferase type 11" evidence="1">
    <location>
        <begin position="51"/>
        <end position="142"/>
    </location>
</feature>
<evidence type="ECO:0000259" key="1">
    <source>
        <dbReference type="Pfam" id="PF08241"/>
    </source>
</evidence>
<proteinExistence type="predicted"/>
<dbReference type="GO" id="GO:0032259">
    <property type="term" value="P:methylation"/>
    <property type="evidence" value="ECO:0007669"/>
    <property type="project" value="UniProtKB-KW"/>
</dbReference>
<reference evidence="2 3" key="1">
    <citation type="journal article" date="2015" name="Nature">
        <title>rRNA introns, odd ribosomes, and small enigmatic genomes across a large radiation of phyla.</title>
        <authorList>
            <person name="Brown C.T."/>
            <person name="Hug L.A."/>
            <person name="Thomas B.C."/>
            <person name="Sharon I."/>
            <person name="Castelle C.J."/>
            <person name="Singh A."/>
            <person name="Wilkins M.J."/>
            <person name="Williams K.H."/>
            <person name="Banfield J.F."/>
        </authorList>
    </citation>
    <scope>NUCLEOTIDE SEQUENCE [LARGE SCALE GENOMIC DNA]</scope>
</reference>
<protein>
    <submittedName>
        <fullName evidence="2">Ubiquinone/menaquinone biosynthesis methyltransferase UbiE</fullName>
    </submittedName>
</protein>
<evidence type="ECO:0000313" key="3">
    <source>
        <dbReference type="Proteomes" id="UP000034794"/>
    </source>
</evidence>
<dbReference type="CDD" id="cd02440">
    <property type="entry name" value="AdoMet_MTases"/>
    <property type="match status" value="1"/>
</dbReference>
<dbReference type="InterPro" id="IPR029063">
    <property type="entry name" value="SAM-dependent_MTases_sf"/>
</dbReference>
<dbReference type="PANTHER" id="PTHR43861:SF1">
    <property type="entry name" value="TRANS-ACONITATE 2-METHYLTRANSFERASE"/>
    <property type="match status" value="1"/>
</dbReference>
<dbReference type="EMBL" id="LCMI01000010">
    <property type="protein sequence ID" value="KKU32529.1"/>
    <property type="molecule type" value="Genomic_DNA"/>
</dbReference>
<dbReference type="SUPFAM" id="SSF53335">
    <property type="entry name" value="S-adenosyl-L-methionine-dependent methyltransferases"/>
    <property type="match status" value="1"/>
</dbReference>
<comment type="caution">
    <text evidence="2">The sequence shown here is derived from an EMBL/GenBank/DDBJ whole genome shotgun (WGS) entry which is preliminary data.</text>
</comment>
<dbReference type="PANTHER" id="PTHR43861">
    <property type="entry name" value="TRANS-ACONITATE 2-METHYLTRANSFERASE-RELATED"/>
    <property type="match status" value="1"/>
</dbReference>
<keyword evidence="2" id="KW-0489">Methyltransferase</keyword>
<dbReference type="Proteomes" id="UP000034794">
    <property type="component" value="Unassembled WGS sequence"/>
</dbReference>
<name>A0A0G1PIA0_9BACT</name>
<dbReference type="InterPro" id="IPR013216">
    <property type="entry name" value="Methyltransf_11"/>
</dbReference>
<accession>A0A0G1PIA0</accession>
<dbReference type="AlphaFoldDB" id="A0A0G1PIA0"/>